<dbReference type="AlphaFoldDB" id="A0A1F7RX42"/>
<dbReference type="Gene3D" id="3.90.550.10">
    <property type="entry name" value="Spore Coat Polysaccharide Biosynthesis Protein SpsA, Chain A"/>
    <property type="match status" value="1"/>
</dbReference>
<feature type="coiled-coil region" evidence="1">
    <location>
        <begin position="877"/>
        <end position="911"/>
    </location>
</feature>
<dbReference type="SUPFAM" id="SSF53756">
    <property type="entry name" value="UDP-Glycosyltransferase/glycogen phosphorylase"/>
    <property type="match status" value="1"/>
</dbReference>
<feature type="domain" description="Glycosyltransferase 2-like" evidence="2">
    <location>
        <begin position="637"/>
        <end position="791"/>
    </location>
</feature>
<evidence type="ECO:0000256" key="1">
    <source>
        <dbReference type="SAM" id="Coils"/>
    </source>
</evidence>
<sequence>MLMPKDNVDLTVTTPLNNFGCKAGSRAIPMLCGDNLINAGWQTEVYTETLKIAQSIQAQRVINLGYETDVELIDVFSGTAIETIGIGSYRDLNDYWEMEELFSQIKSDNVQLFLLSGIIERLSDPRPLLRTLRRLLLLNPANRMVISTPDMEKNHGDNYIDVPNNPSHVREWTLNELLLFLESSGFTIQDAKNIHMGQQHNQTVNSLVTVSLTKEEYDIFLQSHYLPSCDMEYLILTAEHGKAKLTGGIGSYVEEMRKLFPENQFGICILGKGDLVPEEYISKQEKLILPIYFFNVQYIDRLPASDVALSVLEQIVYFYHNLRLVESQDVEGYGFRISQAKLSGLVPPSLLLKICCHGPRLYLENNRQDWLDPVMFSSLDEERIAVESADIVSYPTDFIYRLCLDAGYNIGSGKAEKQRLPFTYKTNTVDKGFGKIDTLIFFSKRVFFKGFSSFTEAVRILLEDISFTSSIKRIILLGPRFDYMQKENEFFDSLKSRVEIIELSPKRAEAIYTIADNADRALCIMPFLNDNHPYAVLEAISTGCQILAAKAGGIMELIPAEFHPLVLCEPDMHGIAEGIKKAISLPVEIRAHLVSSLFEAMLKEQEIINNQNRDILNELNSRDSYKTSFQKEKGKVTVILPCYRTDRAYIGDIVYGLNQQSLKPERVIFIDDGSSDKNVEDLRDLISKELTIPFDLISHPTNSGPAAEKNRGLKLVNTDYVVCLEPYDIPKTDFLRSYVSFLDNNPEFAVVTSYYASFDDRSDWRDQNNLKDIFRPIGDFSMLLGQTSNLFGHGSSAYRTDYLKSIGGWDDSERAGCIDWALFLKIKSHGGKIGVVPKPIILHRNHPEEEKEVVGYQEERMLALNTSAISKFDAFRLQSMMRQYKSILSERDSLLRENDQLKQECNNSLRLQQTKAMLFVRELEKHPTLMKLISSVYKCIARIYKRGITHLAV</sequence>
<dbReference type="Pfam" id="PF00535">
    <property type="entry name" value="Glycos_transf_2"/>
    <property type="match status" value="1"/>
</dbReference>
<dbReference type="InterPro" id="IPR050834">
    <property type="entry name" value="Glycosyltransf_2"/>
</dbReference>
<reference evidence="3 4" key="1">
    <citation type="journal article" date="2016" name="Nat. Commun.">
        <title>Thousands of microbial genomes shed light on interconnected biogeochemical processes in an aquifer system.</title>
        <authorList>
            <person name="Anantharaman K."/>
            <person name="Brown C.T."/>
            <person name="Hug L.A."/>
            <person name="Sharon I."/>
            <person name="Castelle C.J."/>
            <person name="Probst A.J."/>
            <person name="Thomas B.C."/>
            <person name="Singh A."/>
            <person name="Wilkins M.J."/>
            <person name="Karaoz U."/>
            <person name="Brodie E.L."/>
            <person name="Williams K.H."/>
            <person name="Hubbard S.S."/>
            <person name="Banfield J.F."/>
        </authorList>
    </citation>
    <scope>NUCLEOTIDE SEQUENCE [LARGE SCALE GENOMIC DNA]</scope>
</reference>
<proteinExistence type="predicted"/>
<dbReference type="Proteomes" id="UP000178797">
    <property type="component" value="Unassembled WGS sequence"/>
</dbReference>
<accession>A0A1F7RX42</accession>
<dbReference type="Gene3D" id="3.40.50.2000">
    <property type="entry name" value="Glycogen Phosphorylase B"/>
    <property type="match status" value="1"/>
</dbReference>
<comment type="caution">
    <text evidence="3">The sequence shown here is derived from an EMBL/GenBank/DDBJ whole genome shotgun (WGS) entry which is preliminary data.</text>
</comment>
<dbReference type="SUPFAM" id="SSF53448">
    <property type="entry name" value="Nucleotide-diphospho-sugar transferases"/>
    <property type="match status" value="1"/>
</dbReference>
<name>A0A1F7RX42_9BACT</name>
<organism evidence="3 4">
    <name type="scientific">Candidatus Schekmanbacteria bacterium RBG_16_38_10</name>
    <dbReference type="NCBI Taxonomy" id="1817879"/>
    <lineage>
        <taxon>Bacteria</taxon>
        <taxon>Candidatus Schekmaniibacteriota</taxon>
    </lineage>
</organism>
<dbReference type="Gene3D" id="3.40.50.150">
    <property type="entry name" value="Vaccinia Virus protein VP39"/>
    <property type="match status" value="1"/>
</dbReference>
<gene>
    <name evidence="3" type="ORF">A2W05_01195</name>
</gene>
<dbReference type="CDD" id="cd00761">
    <property type="entry name" value="Glyco_tranf_GTA_type"/>
    <property type="match status" value="1"/>
</dbReference>
<dbReference type="InterPro" id="IPR029063">
    <property type="entry name" value="SAM-dependent_MTases_sf"/>
</dbReference>
<dbReference type="PANTHER" id="PTHR43685:SF2">
    <property type="entry name" value="GLYCOSYLTRANSFERASE 2-LIKE DOMAIN-CONTAINING PROTEIN"/>
    <property type="match status" value="1"/>
</dbReference>
<dbReference type="SUPFAM" id="SSF53335">
    <property type="entry name" value="S-adenosyl-L-methionine-dependent methyltransferases"/>
    <property type="match status" value="1"/>
</dbReference>
<dbReference type="EMBL" id="MGDE01000109">
    <property type="protein sequence ID" value="OGL46000.1"/>
    <property type="molecule type" value="Genomic_DNA"/>
</dbReference>
<protein>
    <recommendedName>
        <fullName evidence="2">Glycosyltransferase 2-like domain-containing protein</fullName>
    </recommendedName>
</protein>
<dbReference type="PANTHER" id="PTHR43685">
    <property type="entry name" value="GLYCOSYLTRANSFERASE"/>
    <property type="match status" value="1"/>
</dbReference>
<evidence type="ECO:0000313" key="3">
    <source>
        <dbReference type="EMBL" id="OGL46000.1"/>
    </source>
</evidence>
<dbReference type="InterPro" id="IPR001173">
    <property type="entry name" value="Glyco_trans_2-like"/>
</dbReference>
<evidence type="ECO:0000259" key="2">
    <source>
        <dbReference type="Pfam" id="PF00535"/>
    </source>
</evidence>
<keyword evidence="1" id="KW-0175">Coiled coil</keyword>
<evidence type="ECO:0000313" key="4">
    <source>
        <dbReference type="Proteomes" id="UP000178797"/>
    </source>
</evidence>
<dbReference type="InterPro" id="IPR029044">
    <property type="entry name" value="Nucleotide-diphossugar_trans"/>
</dbReference>